<dbReference type="EMBL" id="KV429062">
    <property type="protein sequence ID" value="KZT68864.1"/>
    <property type="molecule type" value="Genomic_DNA"/>
</dbReference>
<feature type="compositionally biased region" description="Basic residues" evidence="1">
    <location>
        <begin position="56"/>
        <end position="66"/>
    </location>
</feature>
<dbReference type="AlphaFoldDB" id="A0A165Q0S2"/>
<gene>
    <name evidence="2" type="ORF">DAEQUDRAFT_670520</name>
</gene>
<feature type="non-terminal residue" evidence="2">
    <location>
        <position position="190"/>
    </location>
</feature>
<sequence>MEIEAAISPIRHHLELTKDQAAIRINKLSAHSPILQRLPEAWRILPTTTPTPPRTTHPKITKRRTRPPASTRLCKLAERSDPADERIEPLVVPPWKKTSADFDNRLSIEPATKGTTKEDAAKAHKKKLSQLTCRPDVVTIYSDGLLLTVRGQRRVGTSHVALSHNRILFGRRIAMSRKAEVYDAEMSGLS</sequence>
<feature type="region of interest" description="Disordered" evidence="1">
    <location>
        <begin position="45"/>
        <end position="69"/>
    </location>
</feature>
<dbReference type="STRING" id="1314783.A0A165Q0S2"/>
<organism evidence="2 3">
    <name type="scientific">Daedalea quercina L-15889</name>
    <dbReference type="NCBI Taxonomy" id="1314783"/>
    <lineage>
        <taxon>Eukaryota</taxon>
        <taxon>Fungi</taxon>
        <taxon>Dikarya</taxon>
        <taxon>Basidiomycota</taxon>
        <taxon>Agaricomycotina</taxon>
        <taxon>Agaricomycetes</taxon>
        <taxon>Polyporales</taxon>
        <taxon>Fomitopsis</taxon>
    </lineage>
</organism>
<keyword evidence="3" id="KW-1185">Reference proteome</keyword>
<protein>
    <submittedName>
        <fullName evidence="2">Uncharacterized protein</fullName>
    </submittedName>
</protein>
<evidence type="ECO:0000313" key="2">
    <source>
        <dbReference type="EMBL" id="KZT68864.1"/>
    </source>
</evidence>
<proteinExistence type="predicted"/>
<evidence type="ECO:0000256" key="1">
    <source>
        <dbReference type="SAM" id="MobiDB-lite"/>
    </source>
</evidence>
<dbReference type="Proteomes" id="UP000076727">
    <property type="component" value="Unassembled WGS sequence"/>
</dbReference>
<name>A0A165Q0S2_9APHY</name>
<evidence type="ECO:0000313" key="3">
    <source>
        <dbReference type="Proteomes" id="UP000076727"/>
    </source>
</evidence>
<reference evidence="2 3" key="1">
    <citation type="journal article" date="2016" name="Mol. Biol. Evol.">
        <title>Comparative Genomics of Early-Diverging Mushroom-Forming Fungi Provides Insights into the Origins of Lignocellulose Decay Capabilities.</title>
        <authorList>
            <person name="Nagy L.G."/>
            <person name="Riley R."/>
            <person name="Tritt A."/>
            <person name="Adam C."/>
            <person name="Daum C."/>
            <person name="Floudas D."/>
            <person name="Sun H."/>
            <person name="Yadav J.S."/>
            <person name="Pangilinan J."/>
            <person name="Larsson K.H."/>
            <person name="Matsuura K."/>
            <person name="Barry K."/>
            <person name="Labutti K."/>
            <person name="Kuo R."/>
            <person name="Ohm R.A."/>
            <person name="Bhattacharya S.S."/>
            <person name="Shirouzu T."/>
            <person name="Yoshinaga Y."/>
            <person name="Martin F.M."/>
            <person name="Grigoriev I.V."/>
            <person name="Hibbett D.S."/>
        </authorList>
    </citation>
    <scope>NUCLEOTIDE SEQUENCE [LARGE SCALE GENOMIC DNA]</scope>
    <source>
        <strain evidence="2 3">L-15889</strain>
    </source>
</reference>
<dbReference type="OrthoDB" id="3230070at2759"/>
<accession>A0A165Q0S2</accession>